<keyword evidence="3" id="KW-1003">Cell membrane</keyword>
<gene>
    <name evidence="8" type="primary">gltP</name>
    <name evidence="8" type="ORF">SAMEA4412677_02287</name>
</gene>
<dbReference type="InterPro" id="IPR018107">
    <property type="entry name" value="Na-dicarboxylate_symporter_CS"/>
</dbReference>
<evidence type="ECO:0000256" key="5">
    <source>
        <dbReference type="ARBA" id="ARBA00022847"/>
    </source>
</evidence>
<dbReference type="Pfam" id="PF00375">
    <property type="entry name" value="SDF"/>
    <property type="match status" value="1"/>
</dbReference>
<proteinExistence type="predicted"/>
<evidence type="ECO:0000313" key="9">
    <source>
        <dbReference type="Proteomes" id="UP000215196"/>
    </source>
</evidence>
<protein>
    <submittedName>
        <fullName evidence="8">Glutamate-aspartate carrier protein</fullName>
    </submittedName>
</protein>
<evidence type="ECO:0000256" key="2">
    <source>
        <dbReference type="ARBA" id="ARBA00022448"/>
    </source>
</evidence>
<keyword evidence="4" id="KW-0812">Transmembrane</keyword>
<keyword evidence="2" id="KW-0813">Transport</keyword>
<dbReference type="PANTHER" id="PTHR42865:SF7">
    <property type="entry name" value="PROTON_GLUTAMATE-ASPARTATE SYMPORTER"/>
    <property type="match status" value="1"/>
</dbReference>
<dbReference type="EMBL" id="LT906465">
    <property type="protein sequence ID" value="SNV50168.1"/>
    <property type="molecule type" value="Genomic_DNA"/>
</dbReference>
<evidence type="ECO:0000256" key="3">
    <source>
        <dbReference type="ARBA" id="ARBA00022475"/>
    </source>
</evidence>
<evidence type="ECO:0000256" key="7">
    <source>
        <dbReference type="ARBA" id="ARBA00023136"/>
    </source>
</evidence>
<sequence length="475" mass="52033">MSSKFLKIFPLITLTIAVILHGINFISPLPADYLVFGHLLLILGMVTYALRRKSLTTWILISIVIGIILGRDFPGIALSMQPLSQGFIRLIKTIVGPILFATLVYGIAGHSDLKQVGRMAWKSLLYFYSATTIALFIGLAAINISKAGVGIDASKIPHQELPKTSAVKEADIKALEQIPEANQWLFKTTAFFRDIFPENIVKSIYENQVLQIVIFAVIFGIGLAQLPEQKKKPLVDFMESLAETMFKYTHIIMYFAPIGVGAAMAYTVGHMGIDILRYLFMLLITLYAALIAFILLVLLPIALYMKVPIKKFIEAIKEPVSIAFATTSSDAALPVVMQNMERFGVPRKVVSFVVPTGYSFNLDGTTLYLSLASIFVAQAAGMHLSFGQQLLICLTLMITSKGVAAIPRASLIILIATADQFGLPTFIIAAILGIDELMDMGRTSVNVIGNCLASVVIAKWEGEFDQEKALAFQAE</sequence>
<name>A0A239XW62_9FLAO</name>
<dbReference type="Proteomes" id="UP000215196">
    <property type="component" value="Chromosome 1"/>
</dbReference>
<dbReference type="GO" id="GO:0015293">
    <property type="term" value="F:symporter activity"/>
    <property type="evidence" value="ECO:0007669"/>
    <property type="project" value="UniProtKB-KW"/>
</dbReference>
<keyword evidence="9" id="KW-1185">Reference proteome</keyword>
<dbReference type="SUPFAM" id="SSF118215">
    <property type="entry name" value="Proton glutamate symport protein"/>
    <property type="match status" value="1"/>
</dbReference>
<keyword evidence="6" id="KW-1133">Transmembrane helix</keyword>
<dbReference type="PROSITE" id="PS00714">
    <property type="entry name" value="NA_DICARBOXYL_SYMP_2"/>
    <property type="match status" value="1"/>
</dbReference>
<dbReference type="InterPro" id="IPR036458">
    <property type="entry name" value="Na:dicarbo_symporter_sf"/>
</dbReference>
<dbReference type="PRINTS" id="PR00173">
    <property type="entry name" value="EDTRNSPORT"/>
</dbReference>
<dbReference type="KEGG" id="ctak:4412677_02287"/>
<keyword evidence="7" id="KW-0472">Membrane</keyword>
<dbReference type="PANTHER" id="PTHR42865">
    <property type="entry name" value="PROTON/GLUTAMATE-ASPARTATE SYMPORTER"/>
    <property type="match status" value="1"/>
</dbReference>
<evidence type="ECO:0000256" key="6">
    <source>
        <dbReference type="ARBA" id="ARBA00022989"/>
    </source>
</evidence>
<comment type="subcellular location">
    <subcellularLocation>
        <location evidence="1">Cell membrane</location>
        <topology evidence="1">Multi-pass membrane protein</topology>
    </subcellularLocation>
</comment>
<organism evidence="8 9">
    <name type="scientific">Chryseobacterium taklimakanense</name>
    <dbReference type="NCBI Taxonomy" id="536441"/>
    <lineage>
        <taxon>Bacteria</taxon>
        <taxon>Pseudomonadati</taxon>
        <taxon>Bacteroidota</taxon>
        <taxon>Flavobacteriia</taxon>
        <taxon>Flavobacteriales</taxon>
        <taxon>Weeksellaceae</taxon>
        <taxon>Chryseobacterium group</taxon>
        <taxon>Chryseobacterium</taxon>
    </lineage>
</organism>
<keyword evidence="5" id="KW-0769">Symport</keyword>
<dbReference type="RefSeq" id="WP_095073278.1">
    <property type="nucleotide sequence ID" value="NZ_CP034173.1"/>
</dbReference>
<reference evidence="8 9" key="1">
    <citation type="submission" date="2017-06" db="EMBL/GenBank/DDBJ databases">
        <authorList>
            <consortium name="Pathogen Informatics"/>
        </authorList>
    </citation>
    <scope>NUCLEOTIDE SEQUENCE [LARGE SCALE GENOMIC DNA]</scope>
    <source>
        <strain evidence="8 9">NCTC13490</strain>
    </source>
</reference>
<dbReference type="OrthoDB" id="9768885at2"/>
<accession>A0A239XW62</accession>
<dbReference type="Gene3D" id="1.10.3860.10">
    <property type="entry name" value="Sodium:dicarboxylate symporter"/>
    <property type="match status" value="1"/>
</dbReference>
<evidence type="ECO:0000256" key="1">
    <source>
        <dbReference type="ARBA" id="ARBA00004651"/>
    </source>
</evidence>
<dbReference type="GO" id="GO:0006835">
    <property type="term" value="P:dicarboxylic acid transport"/>
    <property type="evidence" value="ECO:0007669"/>
    <property type="project" value="TreeGrafter"/>
</dbReference>
<dbReference type="GO" id="GO:0005886">
    <property type="term" value="C:plasma membrane"/>
    <property type="evidence" value="ECO:0007669"/>
    <property type="project" value="UniProtKB-SubCell"/>
</dbReference>
<dbReference type="AlphaFoldDB" id="A0A239XW62"/>
<dbReference type="InterPro" id="IPR001991">
    <property type="entry name" value="Na-dicarboxylate_symporter"/>
</dbReference>
<evidence type="ECO:0000256" key="4">
    <source>
        <dbReference type="ARBA" id="ARBA00022692"/>
    </source>
</evidence>
<evidence type="ECO:0000313" key="8">
    <source>
        <dbReference type="EMBL" id="SNV50168.1"/>
    </source>
</evidence>
<dbReference type="FunFam" id="1.10.3860.10:FF:000001">
    <property type="entry name" value="C4-dicarboxylate transport protein"/>
    <property type="match status" value="1"/>
</dbReference>